<dbReference type="AlphaFoldDB" id="A0A9Q9BY35"/>
<organism evidence="1 3">
    <name type="scientific">Neoehrlichia mikurensis</name>
    <dbReference type="NCBI Taxonomy" id="89586"/>
    <lineage>
        <taxon>Bacteria</taxon>
        <taxon>Pseudomonadati</taxon>
        <taxon>Pseudomonadota</taxon>
        <taxon>Alphaproteobacteria</taxon>
        <taxon>Rickettsiales</taxon>
        <taxon>Anaplasmataceae</taxon>
        <taxon>Candidatus Neoehrlichia</taxon>
    </lineage>
</organism>
<accession>A0A9Q9BY35</accession>
<evidence type="ECO:0000313" key="3">
    <source>
        <dbReference type="Proteomes" id="UP001059822"/>
    </source>
</evidence>
<dbReference type="RefSeq" id="WP_218194327.1">
    <property type="nucleotide sequence ID" value="NZ_CP054597.1"/>
</dbReference>
<dbReference type="EMBL" id="CP089285">
    <property type="protein sequence ID" value="UTO56008.1"/>
    <property type="molecule type" value="Genomic_DNA"/>
</dbReference>
<dbReference type="EMBL" id="CP089286">
    <property type="protein sequence ID" value="UTO55089.1"/>
    <property type="molecule type" value="Genomic_DNA"/>
</dbReference>
<name>A0A9Q9BY35_9RICK</name>
<sequence>MNTHETPTKKLMQVDIGTSLNNKNYYEAHITDHNNNFLTFPTSYYFYLKDTNMLFYKDFNNNYVLKIPPSYQFLKVIQNNNAYSLSLCDANGQIFSKNDFIQISNKEKNPEFTKLTTNNLANIIDNTDITTITPILKQNINLEECYKQSQGNFPSFFLSKIKNAVEESVHIFKLSSKQDNLDINNSIGTLNNEAAFFTHDNNHAKDYPYYFKYINADSDSITKIYAPSYVDKDLLSTAENNVLKHAPIYLIIHDNQFYFSNTKEDSITTIDDESAIKLLQQVNLIEPLTQNIYNIKGKFAFEITKGKEINDYYYGTVNKVNVVLKTKEITLTSSHNTDDMFFSDLYFCHLREDDSKIMSTMFEKYLDVNAIIKELTFIDPIYIVSSNNTINNESHLLINNTEVLNIHPLTTLLSHNIKTHSPLDNIVSTNDQSHNNINSLHNNITTNNKQTLNDVHSPTNNIKYDNVTHKHYDKSVNNTESNDNTSITNNQATVQYHTSEKQMDHDSKTFSTNINHILSGKLLDNGSHALIIKANYDETLTFYTNAINKYNQKEYTYDNVMTLFNYVVKDLSYNNEHVVQNAYIDSNNHIYINNNDFDNVETFNAMFQ</sequence>
<gene>
    <name evidence="2" type="ORF">LUA81_02620</name>
    <name evidence="1" type="ORF">LUA82_02640</name>
</gene>
<reference evidence="1" key="1">
    <citation type="journal article" date="2022" name="Microorganisms">
        <title>Assembly and Comparison of Ca. Neoehrlichia mikurensis Genomes.</title>
        <authorList>
            <person name="Azagi T."/>
            <person name="Dirks R.P."/>
            <person name="Yebra-Pimentel E.S."/>
            <person name="Schaap P.J."/>
            <person name="Koehorst J.J."/>
            <person name="Esser H.J."/>
            <person name="Sprong H."/>
        </authorList>
    </citation>
    <scope>NUCLEOTIDE SEQUENCE</scope>
    <source>
        <strain evidence="2">18-2804</strain>
        <strain evidence="1">18-2837</strain>
    </source>
</reference>
<evidence type="ECO:0000313" key="2">
    <source>
        <dbReference type="EMBL" id="UTO56008.1"/>
    </source>
</evidence>
<dbReference type="Proteomes" id="UP001059985">
    <property type="component" value="Chromosome"/>
</dbReference>
<proteinExistence type="predicted"/>
<dbReference type="Proteomes" id="UP001059822">
    <property type="component" value="Chromosome"/>
</dbReference>
<protein>
    <submittedName>
        <fullName evidence="1">Uncharacterized protein</fullName>
    </submittedName>
</protein>
<evidence type="ECO:0000313" key="1">
    <source>
        <dbReference type="EMBL" id="UTO55089.1"/>
    </source>
</evidence>
<keyword evidence="4" id="KW-1185">Reference proteome</keyword>
<evidence type="ECO:0000313" key="4">
    <source>
        <dbReference type="Proteomes" id="UP001059985"/>
    </source>
</evidence>